<dbReference type="AlphaFoldDB" id="A0A7S1J873"/>
<gene>
    <name evidence="2" type="ORF">EGYM00392_LOCUS46729</name>
</gene>
<evidence type="ECO:0000313" key="2">
    <source>
        <dbReference type="EMBL" id="CAD9035575.1"/>
    </source>
</evidence>
<name>A0A7S1J873_9EUGL</name>
<accession>A0A7S1J873</accession>
<evidence type="ECO:0000256" key="1">
    <source>
        <dbReference type="SAM" id="MobiDB-lite"/>
    </source>
</evidence>
<organism evidence="2">
    <name type="scientific">Eutreptiella gymnastica</name>
    <dbReference type="NCBI Taxonomy" id="73025"/>
    <lineage>
        <taxon>Eukaryota</taxon>
        <taxon>Discoba</taxon>
        <taxon>Euglenozoa</taxon>
        <taxon>Euglenida</taxon>
        <taxon>Spirocuta</taxon>
        <taxon>Euglenophyceae</taxon>
        <taxon>Eutreptiales</taxon>
        <taxon>Eutreptiaceae</taxon>
        <taxon>Eutreptiella</taxon>
    </lineage>
</organism>
<protein>
    <submittedName>
        <fullName evidence="2">Uncharacterized protein</fullName>
    </submittedName>
</protein>
<sequence length="168" mass="17812">MALLKQPRLQSGNPSMETNKSPSAIPAIAAGPLGTTDVAKIIFNIPGFRLIANPNREQGLLAPSKSSLVEDDVVLLVLGSILVACVGDGQRRPPKPFVWLGTSSPREGGEPLRDPCGEAPCHPSGEMLCRLLGEALRKFVGAFCGLNGDFGCEVILSLFNRRLMSTTS</sequence>
<reference evidence="2" key="1">
    <citation type="submission" date="2021-01" db="EMBL/GenBank/DDBJ databases">
        <authorList>
            <person name="Corre E."/>
            <person name="Pelletier E."/>
            <person name="Niang G."/>
            <person name="Scheremetjew M."/>
            <person name="Finn R."/>
            <person name="Kale V."/>
            <person name="Holt S."/>
            <person name="Cochrane G."/>
            <person name="Meng A."/>
            <person name="Brown T."/>
            <person name="Cohen L."/>
        </authorList>
    </citation>
    <scope>NUCLEOTIDE SEQUENCE</scope>
    <source>
        <strain evidence="2">NIES-381</strain>
    </source>
</reference>
<dbReference type="EMBL" id="HBGA01126415">
    <property type="protein sequence ID" value="CAD9035575.1"/>
    <property type="molecule type" value="Transcribed_RNA"/>
</dbReference>
<feature type="compositionally biased region" description="Polar residues" evidence="1">
    <location>
        <begin position="8"/>
        <end position="20"/>
    </location>
</feature>
<feature type="region of interest" description="Disordered" evidence="1">
    <location>
        <begin position="1"/>
        <end position="23"/>
    </location>
</feature>
<proteinExistence type="predicted"/>